<dbReference type="PROSITE" id="PS00221">
    <property type="entry name" value="MIP"/>
    <property type="match status" value="1"/>
</dbReference>
<evidence type="ECO:0000313" key="18">
    <source>
        <dbReference type="EMBL" id="GAU88233.1"/>
    </source>
</evidence>
<keyword evidence="5" id="KW-1003">Cell membrane</keyword>
<feature type="transmembrane region" description="Helical" evidence="17">
    <location>
        <begin position="201"/>
        <end position="219"/>
    </location>
</feature>
<comment type="caution">
    <text evidence="18">The sequence shown here is derived from an EMBL/GenBank/DDBJ whole genome shotgun (WGS) entry which is preliminary data.</text>
</comment>
<comment type="function">
    <text evidence="14">Aquaglyceroporins form homotetrameric transmembrane channels, with each monomer independently mediating glycerol and water transport across the plasma membrane along their osmotic gradient. Could also be permeable to urea. Also participates in cell permeability to H2O2 and H2O2-mediated signaling. In skin, transports glycerol to the epidermis and stratum corneum, where it maintains hydration, elasticity, and supports lipid biosynthesis for barrier repair. In kidney, contributes to the reabsorption of water, helping the body maintain proper fluid balance.</text>
</comment>
<keyword evidence="19" id="KW-1185">Reference proteome</keyword>
<sequence>MTDADVALPDRTGWRYKLARTTHISNPLLREGLAEFLGSFILIIFGNGAVAEVVLSAKTGAVNNFFSINIAYGLAVAFGVYIAGGVSGGHLNPAVSLGMAVLGKLQWRKVGIYFLAQYLGCFVASAVLYAIYADAFYAHDGGYRITNPAHPNATASIFASYPQEHLTWGGGLVDQIFATSFLMIGILALTDERNTAPPKGVVPILVGLLVTAIGLSYGYNCGFPVNPARDLGPRLFTLVGGWGVEPFSFRNHNWFWIPVIGPHLGALLGVAVYQLFVGNQWPPLQRSGIELQVVRKNGLDEYELVKARDVRGSDLTVPVAISTKDGTTQQLLETR</sequence>
<keyword evidence="7" id="KW-0677">Repeat</keyword>
<dbReference type="GO" id="GO:0015250">
    <property type="term" value="F:water channel activity"/>
    <property type="evidence" value="ECO:0007669"/>
    <property type="project" value="TreeGrafter"/>
</dbReference>
<dbReference type="STRING" id="947166.A0A1D1UPF1"/>
<comment type="function">
    <text evidence="13">Aquaglyceroporin that may modulate the water content and osmolytes during anhydrobiosis.</text>
</comment>
<evidence type="ECO:0000256" key="13">
    <source>
        <dbReference type="ARBA" id="ARBA00045280"/>
    </source>
</evidence>
<evidence type="ECO:0000256" key="15">
    <source>
        <dbReference type="ARBA" id="ARBA00049716"/>
    </source>
</evidence>
<keyword evidence="4 16" id="KW-0813">Transport</keyword>
<keyword evidence="8 17" id="KW-1133">Transmembrane helix</keyword>
<comment type="similarity">
    <text evidence="2 16">Belongs to the MIP/aquaporin (TC 1.A.8) family.</text>
</comment>
<dbReference type="Proteomes" id="UP000186922">
    <property type="component" value="Unassembled WGS sequence"/>
</dbReference>
<feature type="transmembrane region" description="Helical" evidence="17">
    <location>
        <begin position="168"/>
        <end position="189"/>
    </location>
</feature>
<dbReference type="NCBIfam" id="TIGR00861">
    <property type="entry name" value="MIP"/>
    <property type="match status" value="1"/>
</dbReference>
<dbReference type="PRINTS" id="PR00783">
    <property type="entry name" value="MINTRINSICP"/>
</dbReference>
<dbReference type="InterPro" id="IPR000425">
    <property type="entry name" value="MIP"/>
</dbReference>
<feature type="transmembrane region" description="Helical" evidence="17">
    <location>
        <begin position="33"/>
        <end position="50"/>
    </location>
</feature>
<gene>
    <name evidence="18" type="primary">RvY_00973-1</name>
    <name evidence="18" type="synonym">RvY_00973.1</name>
    <name evidence="18" type="ORF">RvY_00973</name>
</gene>
<comment type="subcellular location">
    <subcellularLocation>
        <location evidence="1">Cell membrane</location>
        <topology evidence="1">Multi-pass membrane protein</topology>
    </subcellularLocation>
</comment>
<keyword evidence="11" id="KW-0325">Glycoprotein</keyword>
<evidence type="ECO:0000256" key="16">
    <source>
        <dbReference type="RuleBase" id="RU000477"/>
    </source>
</evidence>
<feature type="transmembrane region" description="Helical" evidence="17">
    <location>
        <begin position="70"/>
        <end position="91"/>
    </location>
</feature>
<evidence type="ECO:0000256" key="2">
    <source>
        <dbReference type="ARBA" id="ARBA00006175"/>
    </source>
</evidence>
<dbReference type="PRINTS" id="PR02015">
    <property type="entry name" value="AQUAPORIN3"/>
</dbReference>
<feature type="transmembrane region" description="Helical" evidence="17">
    <location>
        <begin position="254"/>
        <end position="276"/>
    </location>
</feature>
<comment type="subunit">
    <text evidence="15">Homotetramer; each monomer provides an independent glycerol/water pore. Could also exist in other oligomeric states.</text>
</comment>
<dbReference type="PANTHER" id="PTHR43829">
    <property type="entry name" value="AQUAPORIN OR AQUAGLYCEROPORIN RELATED"/>
    <property type="match status" value="1"/>
</dbReference>
<name>A0A1D1UPF1_RAMVA</name>
<evidence type="ECO:0000256" key="14">
    <source>
        <dbReference type="ARBA" id="ARBA00049592"/>
    </source>
</evidence>
<evidence type="ECO:0000313" key="19">
    <source>
        <dbReference type="Proteomes" id="UP000186922"/>
    </source>
</evidence>
<feature type="transmembrane region" description="Helical" evidence="17">
    <location>
        <begin position="112"/>
        <end position="132"/>
    </location>
</feature>
<evidence type="ECO:0000256" key="7">
    <source>
        <dbReference type="ARBA" id="ARBA00022737"/>
    </source>
</evidence>
<keyword evidence="6 16" id="KW-0812">Transmembrane</keyword>
<dbReference type="Gene3D" id="1.20.1080.10">
    <property type="entry name" value="Glycerol uptake facilitator protein"/>
    <property type="match status" value="1"/>
</dbReference>
<evidence type="ECO:0000256" key="3">
    <source>
        <dbReference type="ARBA" id="ARBA00020971"/>
    </source>
</evidence>
<evidence type="ECO:0000256" key="17">
    <source>
        <dbReference type="SAM" id="Phobius"/>
    </source>
</evidence>
<evidence type="ECO:0000256" key="5">
    <source>
        <dbReference type="ARBA" id="ARBA00022475"/>
    </source>
</evidence>
<dbReference type="GO" id="GO:0016323">
    <property type="term" value="C:basolateral plasma membrane"/>
    <property type="evidence" value="ECO:0007669"/>
    <property type="project" value="TreeGrafter"/>
</dbReference>
<evidence type="ECO:0000256" key="1">
    <source>
        <dbReference type="ARBA" id="ARBA00004651"/>
    </source>
</evidence>
<evidence type="ECO:0000256" key="9">
    <source>
        <dbReference type="ARBA" id="ARBA00023016"/>
    </source>
</evidence>
<evidence type="ECO:0000256" key="12">
    <source>
        <dbReference type="ARBA" id="ARBA00033020"/>
    </source>
</evidence>
<evidence type="ECO:0000256" key="4">
    <source>
        <dbReference type="ARBA" id="ARBA00022448"/>
    </source>
</evidence>
<organism evidence="18 19">
    <name type="scientific">Ramazzottius varieornatus</name>
    <name type="common">Water bear</name>
    <name type="synonym">Tardigrade</name>
    <dbReference type="NCBI Taxonomy" id="947166"/>
    <lineage>
        <taxon>Eukaryota</taxon>
        <taxon>Metazoa</taxon>
        <taxon>Ecdysozoa</taxon>
        <taxon>Tardigrada</taxon>
        <taxon>Eutardigrada</taxon>
        <taxon>Parachela</taxon>
        <taxon>Hypsibioidea</taxon>
        <taxon>Ramazzottiidae</taxon>
        <taxon>Ramazzottius</taxon>
    </lineage>
</organism>
<keyword evidence="10 17" id="KW-0472">Membrane</keyword>
<dbReference type="FunFam" id="1.20.1080.10:FF:000064">
    <property type="entry name" value="Uncharacterized protein"/>
    <property type="match status" value="1"/>
</dbReference>
<dbReference type="InterPro" id="IPR023275">
    <property type="entry name" value="Aquaporin_3"/>
</dbReference>
<dbReference type="InterPro" id="IPR023271">
    <property type="entry name" value="Aquaporin-like"/>
</dbReference>
<dbReference type="GO" id="GO:0015254">
    <property type="term" value="F:glycerol channel activity"/>
    <property type="evidence" value="ECO:0007669"/>
    <property type="project" value="TreeGrafter"/>
</dbReference>
<proteinExistence type="inferred from homology"/>
<dbReference type="Pfam" id="PF00230">
    <property type="entry name" value="MIP"/>
    <property type="match status" value="1"/>
</dbReference>
<evidence type="ECO:0000256" key="8">
    <source>
        <dbReference type="ARBA" id="ARBA00022989"/>
    </source>
</evidence>
<dbReference type="PANTHER" id="PTHR43829:SF9">
    <property type="entry name" value="AQUAPORIN-9"/>
    <property type="match status" value="1"/>
</dbReference>
<evidence type="ECO:0000256" key="10">
    <source>
        <dbReference type="ARBA" id="ARBA00023136"/>
    </source>
</evidence>
<evidence type="ECO:0000256" key="6">
    <source>
        <dbReference type="ARBA" id="ARBA00022692"/>
    </source>
</evidence>
<protein>
    <recommendedName>
        <fullName evidence="3">Aquaporin-3</fullName>
    </recommendedName>
    <alternativeName>
        <fullName evidence="12">Aquaglyceroporin-3</fullName>
    </alternativeName>
</protein>
<dbReference type="SMR" id="A0A1D1UPF1"/>
<keyword evidence="9" id="KW-0346">Stress response</keyword>
<dbReference type="CDD" id="cd00333">
    <property type="entry name" value="MIP"/>
    <property type="match status" value="1"/>
</dbReference>
<dbReference type="InterPro" id="IPR050363">
    <property type="entry name" value="MIP/Aquaporin"/>
</dbReference>
<reference evidence="18 19" key="1">
    <citation type="journal article" date="2016" name="Nat. Commun.">
        <title>Extremotolerant tardigrade genome and improved radiotolerance of human cultured cells by tardigrade-unique protein.</title>
        <authorList>
            <person name="Hashimoto T."/>
            <person name="Horikawa D.D."/>
            <person name="Saito Y."/>
            <person name="Kuwahara H."/>
            <person name="Kozuka-Hata H."/>
            <person name="Shin-I T."/>
            <person name="Minakuchi Y."/>
            <person name="Ohishi K."/>
            <person name="Motoyama A."/>
            <person name="Aizu T."/>
            <person name="Enomoto A."/>
            <person name="Kondo K."/>
            <person name="Tanaka S."/>
            <person name="Hara Y."/>
            <person name="Koshikawa S."/>
            <person name="Sagara H."/>
            <person name="Miura T."/>
            <person name="Yokobori S."/>
            <person name="Miyagawa K."/>
            <person name="Suzuki Y."/>
            <person name="Kubo T."/>
            <person name="Oyama M."/>
            <person name="Kohara Y."/>
            <person name="Fujiyama A."/>
            <person name="Arakawa K."/>
            <person name="Katayama T."/>
            <person name="Toyoda A."/>
            <person name="Kunieda T."/>
        </authorList>
    </citation>
    <scope>NUCLEOTIDE SEQUENCE [LARGE SCALE GENOMIC DNA]</scope>
    <source>
        <strain evidence="18 19">YOKOZUNA-1</strain>
    </source>
</reference>
<dbReference type="InterPro" id="IPR022357">
    <property type="entry name" value="MIP_CS"/>
</dbReference>
<dbReference type="AlphaFoldDB" id="A0A1D1UPF1"/>
<evidence type="ECO:0000256" key="11">
    <source>
        <dbReference type="ARBA" id="ARBA00023180"/>
    </source>
</evidence>
<dbReference type="EMBL" id="BDGG01000001">
    <property type="protein sequence ID" value="GAU88233.1"/>
    <property type="molecule type" value="Genomic_DNA"/>
</dbReference>
<dbReference type="SUPFAM" id="SSF81338">
    <property type="entry name" value="Aquaporin-like"/>
    <property type="match status" value="1"/>
</dbReference>
<accession>A0A1D1UPF1</accession>
<dbReference type="OrthoDB" id="3222at2759"/>